<name>A0A6J5T479_9CAUD</name>
<dbReference type="EMBL" id="LR797523">
    <property type="protein sequence ID" value="CAB4222572.1"/>
    <property type="molecule type" value="Genomic_DNA"/>
</dbReference>
<proteinExistence type="predicted"/>
<evidence type="ECO:0000313" key="1">
    <source>
        <dbReference type="EMBL" id="CAB4222572.1"/>
    </source>
</evidence>
<organism evidence="1">
    <name type="scientific">uncultured Caudovirales phage</name>
    <dbReference type="NCBI Taxonomy" id="2100421"/>
    <lineage>
        <taxon>Viruses</taxon>
        <taxon>Duplodnaviria</taxon>
        <taxon>Heunggongvirae</taxon>
        <taxon>Uroviricota</taxon>
        <taxon>Caudoviricetes</taxon>
        <taxon>Peduoviridae</taxon>
        <taxon>Maltschvirus</taxon>
        <taxon>Maltschvirus maltsch</taxon>
    </lineage>
</organism>
<sequence length="67" mass="7952">MTKVMKFKEIMENVKQGYNVYWKNKGYKVILDNDKFYVIFTSNNNMAGLFWVDGVTSSYNENDFFGE</sequence>
<gene>
    <name evidence="1" type="ORF">UFOVP1655_138</name>
</gene>
<reference evidence="1" key="1">
    <citation type="submission" date="2020-05" db="EMBL/GenBank/DDBJ databases">
        <authorList>
            <person name="Chiriac C."/>
            <person name="Salcher M."/>
            <person name="Ghai R."/>
            <person name="Kavagutti S V."/>
        </authorList>
    </citation>
    <scope>NUCLEOTIDE SEQUENCE</scope>
</reference>
<accession>A0A6J5T479</accession>
<protein>
    <submittedName>
        <fullName evidence="1">Uncharacterized protein</fullName>
    </submittedName>
</protein>